<name>A0A499FSP4_ANOAR</name>
<organism evidence="3 4">
    <name type="scientific">Anopheles arabiensis</name>
    <name type="common">Mosquito</name>
    <dbReference type="NCBI Taxonomy" id="7173"/>
    <lineage>
        <taxon>Eukaryota</taxon>
        <taxon>Metazoa</taxon>
        <taxon>Ecdysozoa</taxon>
        <taxon>Arthropoda</taxon>
        <taxon>Hexapoda</taxon>
        <taxon>Insecta</taxon>
        <taxon>Pterygota</taxon>
        <taxon>Neoptera</taxon>
        <taxon>Endopterygota</taxon>
        <taxon>Diptera</taxon>
        <taxon>Nematocera</taxon>
        <taxon>Culicoidea</taxon>
        <taxon>Culicidae</taxon>
        <taxon>Anophelinae</taxon>
        <taxon>Anopheles</taxon>
    </lineage>
</organism>
<feature type="compositionally biased region" description="Polar residues" evidence="1">
    <location>
        <begin position="211"/>
        <end position="235"/>
    </location>
</feature>
<feature type="compositionally biased region" description="Polar residues" evidence="1">
    <location>
        <begin position="86"/>
        <end position="107"/>
    </location>
</feature>
<sequence>MPQELRVVRCFQCLKYQVDIVKKANKWACKMCGAKQSLAREYFRGTGQDCRSMVQQLSVRHLEMDQREAEVAELVLQNKIQLPQPTQLDPTMLRNGTNESTNTTSKGPSKWAAFLTKEENDDPSDALDASESLENVSCTTFDRERIGCPVKQSNAWSNYPSAQHDSSDNDAQLALNMDDISPSDFSSSDIWKAKQKNPVFYPNRSAKREQSNTTPFQNYGAQKSWTQAAGASSMQLPDFHRKGSSNNNRSFKDRSETVPKPSTANADPPSASYKPSQMPCKRKCSEPSATAPLMNFGKRSANESTSAATISNSPSGNSKDNRSHHSSPPGNVSSKWAKFLPKDDETNENTDSNFIIF</sequence>
<dbReference type="Pfam" id="PF15749">
    <property type="entry name" value="MRNIP"/>
    <property type="match status" value="1"/>
</dbReference>
<dbReference type="VEuPathDB" id="VectorBase:AARA21_003280"/>
<keyword evidence="4" id="KW-1185">Reference proteome</keyword>
<dbReference type="InterPro" id="IPR049472">
    <property type="entry name" value="MRNIP_N"/>
</dbReference>
<dbReference type="AlphaFoldDB" id="A0A499FSP4"/>
<feature type="region of interest" description="Disordered" evidence="1">
    <location>
        <begin position="86"/>
        <end position="109"/>
    </location>
</feature>
<dbReference type="PANTHER" id="PTHR15863">
    <property type="entry name" value="MRN COMPLEX-INTERACTING PROTEIN"/>
    <property type="match status" value="1"/>
</dbReference>
<dbReference type="InterPro" id="IPR032739">
    <property type="entry name" value="MRNIP"/>
</dbReference>
<proteinExistence type="predicted"/>
<dbReference type="VEuPathDB" id="VectorBase:AARA018070"/>
<evidence type="ECO:0000313" key="4">
    <source>
        <dbReference type="Proteomes" id="UP000075840"/>
    </source>
</evidence>
<feature type="region of interest" description="Disordered" evidence="1">
    <location>
        <begin position="201"/>
        <end position="357"/>
    </location>
</feature>
<dbReference type="PANTHER" id="PTHR15863:SF2">
    <property type="entry name" value="MRN COMPLEX-INTERACTING PROTEIN"/>
    <property type="match status" value="1"/>
</dbReference>
<dbReference type="EMBL" id="APCN01003116">
    <property type="status" value="NOT_ANNOTATED_CDS"/>
    <property type="molecule type" value="Genomic_DNA"/>
</dbReference>
<evidence type="ECO:0000313" key="3">
    <source>
        <dbReference type="EnsemblMetazoa" id="AARA018070-PA"/>
    </source>
</evidence>
<dbReference type="Proteomes" id="UP000075840">
    <property type="component" value="Unassembled WGS sequence"/>
</dbReference>
<feature type="domain" description="MRN complex-interacting protein N-terminal" evidence="2">
    <location>
        <begin position="7"/>
        <end position="114"/>
    </location>
</feature>
<dbReference type="GO" id="GO:0005634">
    <property type="term" value="C:nucleus"/>
    <property type="evidence" value="ECO:0007669"/>
    <property type="project" value="TreeGrafter"/>
</dbReference>
<protein>
    <recommendedName>
        <fullName evidence="2">MRN complex-interacting protein N-terminal domain-containing protein</fullName>
    </recommendedName>
</protein>
<dbReference type="GO" id="GO:0007095">
    <property type="term" value="P:mitotic G2 DNA damage checkpoint signaling"/>
    <property type="evidence" value="ECO:0007669"/>
    <property type="project" value="TreeGrafter"/>
</dbReference>
<reference evidence="3" key="1">
    <citation type="submission" date="2022-08" db="UniProtKB">
        <authorList>
            <consortium name="EnsemblMetazoa"/>
        </authorList>
    </citation>
    <scope>IDENTIFICATION</scope>
    <source>
        <strain evidence="3">Dongola</strain>
    </source>
</reference>
<accession>A0A499FSP4</accession>
<evidence type="ECO:0000256" key="1">
    <source>
        <dbReference type="SAM" id="MobiDB-lite"/>
    </source>
</evidence>
<evidence type="ECO:0000259" key="2">
    <source>
        <dbReference type="Pfam" id="PF15749"/>
    </source>
</evidence>
<dbReference type="EnsemblMetazoa" id="AARA018070-RA">
    <property type="protein sequence ID" value="AARA018070-PA"/>
    <property type="gene ID" value="AARA018070"/>
</dbReference>
<feature type="compositionally biased region" description="Polar residues" evidence="1">
    <location>
        <begin position="302"/>
        <end position="318"/>
    </location>
</feature>
<dbReference type="GO" id="GO:0003682">
    <property type="term" value="F:chromatin binding"/>
    <property type="evidence" value="ECO:0007669"/>
    <property type="project" value="TreeGrafter"/>
</dbReference>